<dbReference type="RefSeq" id="WP_131003894.1">
    <property type="nucleotide sequence ID" value="NZ_JBHSZR010000001.1"/>
</dbReference>
<accession>A0A4Q9GFK4</accession>
<dbReference type="SUPFAM" id="SSF46785">
    <property type="entry name" value="Winged helix' DNA-binding domain"/>
    <property type="match status" value="1"/>
</dbReference>
<reference evidence="2 3" key="1">
    <citation type="submission" date="2019-02" db="EMBL/GenBank/DDBJ databases">
        <title>Hansschlegelia quercus sp. nov., a novel methylotrophic bacterium from buds of oak (Quercus robur L.).</title>
        <authorList>
            <person name="Agafonova N.V."/>
            <person name="Kaparullina E.N."/>
            <person name="Grouzdev D.S."/>
            <person name="Doronina N.V."/>
        </authorList>
    </citation>
    <scope>NUCLEOTIDE SEQUENCE [LARGE SCALE GENOMIC DNA]</scope>
    <source>
        <strain evidence="2 3">Dub</strain>
    </source>
</reference>
<dbReference type="InterPro" id="IPR036390">
    <property type="entry name" value="WH_DNA-bd_sf"/>
</dbReference>
<protein>
    <submittedName>
        <fullName evidence="2">LysR family transcriptional regulator</fullName>
    </submittedName>
</protein>
<name>A0A4Q9GFK4_9HYPH</name>
<sequence>MASLSIRIDLDPEGRIGPGKIELLEAIRREGSISAAGRAMDMSYRRAWDLVDETARICGQSVVASQAGGKHGGGARLTEYGEELIARYRAIEKAAQKAARTELQALESGRRRPASATDVKVRAKGAA</sequence>
<dbReference type="PANTHER" id="PTHR30432:SF1">
    <property type="entry name" value="DNA-BINDING TRANSCRIPTIONAL DUAL REGULATOR MODE"/>
    <property type="match status" value="1"/>
</dbReference>
<keyword evidence="3" id="KW-1185">Reference proteome</keyword>
<comment type="caution">
    <text evidence="2">The sequence shown here is derived from an EMBL/GenBank/DDBJ whole genome shotgun (WGS) entry which is preliminary data.</text>
</comment>
<dbReference type="Gene3D" id="1.10.10.10">
    <property type="entry name" value="Winged helix-like DNA-binding domain superfamily/Winged helix DNA-binding domain"/>
    <property type="match status" value="1"/>
</dbReference>
<dbReference type="OrthoDB" id="9800709at2"/>
<dbReference type="AlphaFoldDB" id="A0A4Q9GFK4"/>
<dbReference type="PANTHER" id="PTHR30432">
    <property type="entry name" value="TRANSCRIPTIONAL REGULATOR MODE"/>
    <property type="match status" value="1"/>
</dbReference>
<gene>
    <name evidence="2" type="ORF">EYR15_12505</name>
</gene>
<proteinExistence type="predicted"/>
<evidence type="ECO:0000313" key="3">
    <source>
        <dbReference type="Proteomes" id="UP000291613"/>
    </source>
</evidence>
<dbReference type="EMBL" id="SIUB01000006">
    <property type="protein sequence ID" value="TBN51731.1"/>
    <property type="molecule type" value="Genomic_DNA"/>
</dbReference>
<organism evidence="2 3">
    <name type="scientific">Hansschlegelia quercus</name>
    <dbReference type="NCBI Taxonomy" id="2528245"/>
    <lineage>
        <taxon>Bacteria</taxon>
        <taxon>Pseudomonadati</taxon>
        <taxon>Pseudomonadota</taxon>
        <taxon>Alphaproteobacteria</taxon>
        <taxon>Hyphomicrobiales</taxon>
        <taxon>Methylopilaceae</taxon>
        <taxon>Hansschlegelia</taxon>
    </lineage>
</organism>
<evidence type="ECO:0000256" key="1">
    <source>
        <dbReference type="SAM" id="MobiDB-lite"/>
    </source>
</evidence>
<feature type="region of interest" description="Disordered" evidence="1">
    <location>
        <begin position="103"/>
        <end position="127"/>
    </location>
</feature>
<dbReference type="InterPro" id="IPR051815">
    <property type="entry name" value="Molybdate_resp_trans_reg"/>
</dbReference>
<dbReference type="Proteomes" id="UP000291613">
    <property type="component" value="Unassembled WGS sequence"/>
</dbReference>
<evidence type="ECO:0000313" key="2">
    <source>
        <dbReference type="EMBL" id="TBN51731.1"/>
    </source>
</evidence>
<dbReference type="InterPro" id="IPR036388">
    <property type="entry name" value="WH-like_DNA-bd_sf"/>
</dbReference>